<dbReference type="RefSeq" id="WP_154466042.1">
    <property type="nucleotide sequence ID" value="NZ_VUMI01000029.1"/>
</dbReference>
<dbReference type="GeneID" id="86054751"/>
<comment type="caution">
    <text evidence="2">The sequence shown here is derived from an EMBL/GenBank/DDBJ whole genome shotgun (WGS) entry which is preliminary data.</text>
</comment>
<keyword evidence="3" id="KW-1185">Reference proteome</keyword>
<dbReference type="EMBL" id="VUMI01000029">
    <property type="protein sequence ID" value="MSS89929.1"/>
    <property type="molecule type" value="Genomic_DNA"/>
</dbReference>
<reference evidence="2 3" key="1">
    <citation type="submission" date="2019-08" db="EMBL/GenBank/DDBJ databases">
        <title>In-depth cultivation of the pig gut microbiome towards novel bacterial diversity and tailored functional studies.</title>
        <authorList>
            <person name="Wylensek D."/>
            <person name="Hitch T.C.A."/>
            <person name="Clavel T."/>
        </authorList>
    </citation>
    <scope>NUCLEOTIDE SEQUENCE [LARGE SCALE GENOMIC DNA]</scope>
    <source>
        <strain evidence="2 3">WCA-389-WT-23B</strain>
    </source>
</reference>
<dbReference type="Proteomes" id="UP000436047">
    <property type="component" value="Unassembled WGS sequence"/>
</dbReference>
<dbReference type="AlphaFoldDB" id="A0A6N7W3V9"/>
<protein>
    <submittedName>
        <fullName evidence="2">Uncharacterized protein</fullName>
    </submittedName>
</protein>
<dbReference type="InterPro" id="IPR046680">
    <property type="entry name" value="DUF6550"/>
</dbReference>
<evidence type="ECO:0000313" key="3">
    <source>
        <dbReference type="Proteomes" id="UP000436047"/>
    </source>
</evidence>
<proteinExistence type="predicted"/>
<name>A0A6N7W3V9_9FIRM</name>
<organism evidence="2 3">
    <name type="scientific">Eisenbergiella porci</name>
    <dbReference type="NCBI Taxonomy" id="2652274"/>
    <lineage>
        <taxon>Bacteria</taxon>
        <taxon>Bacillati</taxon>
        <taxon>Bacillota</taxon>
        <taxon>Clostridia</taxon>
        <taxon>Lachnospirales</taxon>
        <taxon>Lachnospiraceae</taxon>
        <taxon>Eisenbergiella</taxon>
    </lineage>
</organism>
<feature type="region of interest" description="Disordered" evidence="1">
    <location>
        <begin position="31"/>
        <end position="183"/>
    </location>
</feature>
<sequence length="183" mass="18910">MNAKNKKLLAIVGVAAVLLIVIGVSVSMLGKGDQPTGTDPAAAPTDVTTEDVSQPPEEETTTPTVEVPDVSAPENTPAQEQDDPVLDVEQEDQVDVDLTDSEKKPETTPPPAPSPEEQQAASENNEPIVSDPAANQPQNGDTQNGSIYIEGFGWIPDEGGSSVGIPVGNDGDELTGNQVGTMG</sequence>
<gene>
    <name evidence="2" type="ORF">FYJ45_17065</name>
</gene>
<feature type="compositionally biased region" description="Acidic residues" evidence="1">
    <location>
        <begin position="80"/>
        <end position="99"/>
    </location>
</feature>
<accession>A0A6N7W3V9</accession>
<evidence type="ECO:0000256" key="1">
    <source>
        <dbReference type="SAM" id="MobiDB-lite"/>
    </source>
</evidence>
<dbReference type="Pfam" id="PF20187">
    <property type="entry name" value="DUF6550"/>
    <property type="match status" value="1"/>
</dbReference>
<evidence type="ECO:0000313" key="2">
    <source>
        <dbReference type="EMBL" id="MSS89929.1"/>
    </source>
</evidence>
<feature type="compositionally biased region" description="Low complexity" evidence="1">
    <location>
        <begin position="31"/>
        <end position="47"/>
    </location>
</feature>
<feature type="compositionally biased region" description="Polar residues" evidence="1">
    <location>
        <begin position="133"/>
        <end position="146"/>
    </location>
</feature>